<dbReference type="VEuPathDB" id="FungiDB:EMCG_05514"/>
<name>A0A0G2HPN4_9EURO</name>
<dbReference type="AlphaFoldDB" id="A0A0G2HPN4"/>
<proteinExistence type="predicted"/>
<dbReference type="OrthoDB" id="4187876at2759"/>
<reference evidence="2" key="1">
    <citation type="journal article" date="2015" name="PLoS Genet.">
        <title>The dynamic genome and transcriptome of the human fungal pathogen Blastomyces and close relative Emmonsia.</title>
        <authorList>
            <person name="Munoz J.F."/>
            <person name="Gauthier G.M."/>
            <person name="Desjardins C.A."/>
            <person name="Gallo J.E."/>
            <person name="Holder J."/>
            <person name="Sullivan T.D."/>
            <person name="Marty A.J."/>
            <person name="Carmen J.C."/>
            <person name="Chen Z."/>
            <person name="Ding L."/>
            <person name="Gujja S."/>
            <person name="Magrini V."/>
            <person name="Misas E."/>
            <person name="Mitreva M."/>
            <person name="Priest M."/>
            <person name="Saif S."/>
            <person name="Whiston E.A."/>
            <person name="Young S."/>
            <person name="Zeng Q."/>
            <person name="Goldman W.E."/>
            <person name="Mardis E.R."/>
            <person name="Taylor J.W."/>
            <person name="McEwen J.G."/>
            <person name="Clay O.K."/>
            <person name="Klein B.S."/>
            <person name="Cuomo C.A."/>
        </authorList>
    </citation>
    <scope>NUCLEOTIDE SEQUENCE [LARGE SCALE GENOMIC DNA]</scope>
    <source>
        <strain evidence="2">UAMH 3008</strain>
    </source>
</reference>
<accession>A0A0G2HPN4</accession>
<evidence type="ECO:0000313" key="1">
    <source>
        <dbReference type="EMBL" id="KKZ58527.1"/>
    </source>
</evidence>
<comment type="caution">
    <text evidence="1">The sequence shown here is derived from an EMBL/GenBank/DDBJ whole genome shotgun (WGS) entry which is preliminary data.</text>
</comment>
<dbReference type="EMBL" id="LCZI01001709">
    <property type="protein sequence ID" value="KKZ58527.1"/>
    <property type="molecule type" value="Genomic_DNA"/>
</dbReference>
<gene>
    <name evidence="1" type="ORF">EMCG_05514</name>
</gene>
<evidence type="ECO:0000313" key="2">
    <source>
        <dbReference type="Proteomes" id="UP000034164"/>
    </source>
</evidence>
<protein>
    <submittedName>
        <fullName evidence="1">Uncharacterized protein</fullName>
    </submittedName>
</protein>
<dbReference type="Proteomes" id="UP000034164">
    <property type="component" value="Unassembled WGS sequence"/>
</dbReference>
<sequence length="228" mass="25579">MSEAFKESSLALTYLDIVIGQVGVVIGNKKFRSFRGLLEYIDTARNTLPQDEYRNVREAACRCMAELRALSVEGFAVFCDLFHEDSDWNQFKRRMEYQIRGSKNTARVVAACQNCRGFKNAQDNVSAVWGEVGEKVIDGRAQTFVRSIHTVALGHPQWSDAVHHFNQAIFRRITNPAPWRSSSFKILTCDVQYVTRNLVGTTPVPLTANQLQSVACSLDKAGLLSQEG</sequence>
<organism evidence="1 2">
    <name type="scientific">[Emmonsia] crescens</name>
    <dbReference type="NCBI Taxonomy" id="73230"/>
    <lineage>
        <taxon>Eukaryota</taxon>
        <taxon>Fungi</taxon>
        <taxon>Dikarya</taxon>
        <taxon>Ascomycota</taxon>
        <taxon>Pezizomycotina</taxon>
        <taxon>Eurotiomycetes</taxon>
        <taxon>Eurotiomycetidae</taxon>
        <taxon>Onygenales</taxon>
        <taxon>Ajellomycetaceae</taxon>
        <taxon>Emergomyces</taxon>
    </lineage>
</organism>